<evidence type="ECO:0000256" key="1">
    <source>
        <dbReference type="SAM" id="Coils"/>
    </source>
</evidence>
<protein>
    <submittedName>
        <fullName evidence="3">Uncharacterized protein</fullName>
    </submittedName>
</protein>
<evidence type="ECO:0000313" key="4">
    <source>
        <dbReference type="Proteomes" id="UP001341840"/>
    </source>
</evidence>
<evidence type="ECO:0000313" key="3">
    <source>
        <dbReference type="EMBL" id="MED6129398.1"/>
    </source>
</evidence>
<sequence length="257" mass="28600">MEAESTDTLVAQNKALINLLNNKLSNVSLAIVIHKLDPVICVAFKAILVKHVQQFWSNNHPSKLTTWAMLQDSPTLILIPKHTILVGGIIQILDGEDKAINSSRAINFNKEINSSREQPNPSLVQPNTSKQPSDLELALQKLTLSTTTFIDGTNNFMNETRVTLKNQEASIRNLEVQVGQIAKQLTERSPNTFPSNTITNPKEECKAIQLRSGKKVEKKNEESVEDSSQFQQEKEDATPPKAAEPMVQKIVEKEAPK</sequence>
<name>A0ABU6S0S1_9FABA</name>
<evidence type="ECO:0000256" key="2">
    <source>
        <dbReference type="SAM" id="MobiDB-lite"/>
    </source>
</evidence>
<feature type="region of interest" description="Disordered" evidence="2">
    <location>
        <begin position="111"/>
        <end position="130"/>
    </location>
</feature>
<accession>A0ABU6S0S1</accession>
<dbReference type="EMBL" id="JASCZI010034880">
    <property type="protein sequence ID" value="MED6129398.1"/>
    <property type="molecule type" value="Genomic_DNA"/>
</dbReference>
<dbReference type="Proteomes" id="UP001341840">
    <property type="component" value="Unassembled WGS sequence"/>
</dbReference>
<comment type="caution">
    <text evidence="3">The sequence shown here is derived from an EMBL/GenBank/DDBJ whole genome shotgun (WGS) entry which is preliminary data.</text>
</comment>
<feature type="coiled-coil region" evidence="1">
    <location>
        <begin position="157"/>
        <end position="184"/>
    </location>
</feature>
<keyword evidence="4" id="KW-1185">Reference proteome</keyword>
<gene>
    <name evidence="3" type="ORF">PIB30_107648</name>
</gene>
<keyword evidence="1" id="KW-0175">Coiled coil</keyword>
<feature type="region of interest" description="Disordered" evidence="2">
    <location>
        <begin position="210"/>
        <end position="257"/>
    </location>
</feature>
<organism evidence="3 4">
    <name type="scientific">Stylosanthes scabra</name>
    <dbReference type="NCBI Taxonomy" id="79078"/>
    <lineage>
        <taxon>Eukaryota</taxon>
        <taxon>Viridiplantae</taxon>
        <taxon>Streptophyta</taxon>
        <taxon>Embryophyta</taxon>
        <taxon>Tracheophyta</taxon>
        <taxon>Spermatophyta</taxon>
        <taxon>Magnoliopsida</taxon>
        <taxon>eudicotyledons</taxon>
        <taxon>Gunneridae</taxon>
        <taxon>Pentapetalae</taxon>
        <taxon>rosids</taxon>
        <taxon>fabids</taxon>
        <taxon>Fabales</taxon>
        <taxon>Fabaceae</taxon>
        <taxon>Papilionoideae</taxon>
        <taxon>50 kb inversion clade</taxon>
        <taxon>dalbergioids sensu lato</taxon>
        <taxon>Dalbergieae</taxon>
        <taxon>Pterocarpus clade</taxon>
        <taxon>Stylosanthes</taxon>
    </lineage>
</organism>
<proteinExistence type="predicted"/>
<reference evidence="3 4" key="1">
    <citation type="journal article" date="2023" name="Plants (Basel)">
        <title>Bridging the Gap: Combining Genomics and Transcriptomics Approaches to Understand Stylosanthes scabra, an Orphan Legume from the Brazilian Caatinga.</title>
        <authorList>
            <person name="Ferreira-Neto J.R.C."/>
            <person name="da Silva M.D."/>
            <person name="Binneck E."/>
            <person name="de Melo N.F."/>
            <person name="da Silva R.H."/>
            <person name="de Melo A.L.T.M."/>
            <person name="Pandolfi V."/>
            <person name="Bustamante F.O."/>
            <person name="Brasileiro-Vidal A.C."/>
            <person name="Benko-Iseppon A.M."/>
        </authorList>
    </citation>
    <scope>NUCLEOTIDE SEQUENCE [LARGE SCALE GENOMIC DNA]</scope>
    <source>
        <tissue evidence="3">Leaves</tissue>
    </source>
</reference>